<evidence type="ECO:0000313" key="3">
    <source>
        <dbReference type="Proteomes" id="UP001302676"/>
    </source>
</evidence>
<dbReference type="GeneID" id="87815564"/>
<organism evidence="2 3">
    <name type="scientific">Dichotomopilus funicola</name>
    <dbReference type="NCBI Taxonomy" id="1934379"/>
    <lineage>
        <taxon>Eukaryota</taxon>
        <taxon>Fungi</taxon>
        <taxon>Dikarya</taxon>
        <taxon>Ascomycota</taxon>
        <taxon>Pezizomycotina</taxon>
        <taxon>Sordariomycetes</taxon>
        <taxon>Sordariomycetidae</taxon>
        <taxon>Sordariales</taxon>
        <taxon>Chaetomiaceae</taxon>
        <taxon>Dichotomopilus</taxon>
    </lineage>
</organism>
<dbReference type="EMBL" id="MU853554">
    <property type="protein sequence ID" value="KAK4148253.1"/>
    <property type="molecule type" value="Genomic_DNA"/>
</dbReference>
<dbReference type="AlphaFoldDB" id="A0AAN6ZS63"/>
<proteinExistence type="predicted"/>
<gene>
    <name evidence="2" type="ORF">C8A04DRAFT_24054</name>
</gene>
<reference evidence="2" key="2">
    <citation type="submission" date="2023-05" db="EMBL/GenBank/DDBJ databases">
        <authorList>
            <consortium name="Lawrence Berkeley National Laboratory"/>
            <person name="Steindorff A."/>
            <person name="Hensen N."/>
            <person name="Bonometti L."/>
            <person name="Westerberg I."/>
            <person name="Brannstrom I.O."/>
            <person name="Guillou S."/>
            <person name="Cros-Aarteil S."/>
            <person name="Calhoun S."/>
            <person name="Haridas S."/>
            <person name="Kuo A."/>
            <person name="Mondo S."/>
            <person name="Pangilinan J."/>
            <person name="Riley R."/>
            <person name="Labutti K."/>
            <person name="Andreopoulos B."/>
            <person name="Lipzen A."/>
            <person name="Chen C."/>
            <person name="Yanf M."/>
            <person name="Daum C."/>
            <person name="Ng V."/>
            <person name="Clum A."/>
            <person name="Ohm R."/>
            <person name="Martin F."/>
            <person name="Silar P."/>
            <person name="Natvig D."/>
            <person name="Lalanne C."/>
            <person name="Gautier V."/>
            <person name="Ament-Velasquez S.L."/>
            <person name="Kruys A."/>
            <person name="Hutchinson M.I."/>
            <person name="Powell A.J."/>
            <person name="Barry K."/>
            <person name="Miller A.N."/>
            <person name="Grigoriev I.V."/>
            <person name="Debuchy R."/>
            <person name="Gladieux P."/>
            <person name="Thoren M.H."/>
            <person name="Johannesson H."/>
        </authorList>
    </citation>
    <scope>NUCLEOTIDE SEQUENCE</scope>
    <source>
        <strain evidence="2">CBS 141.50</strain>
    </source>
</reference>
<sequence>MFFPPRIERDGAEFEDVALTSPDGDPLVYFLTPAPSACAEYDEMDFDMEFDAGIEDAKRPLPMVRSVSPSSLEGLSRPPIRPPTPPRSPSTPDLYHDLSATPDDYDHYHFMEGSRSPRHNSPSSLPRHLRDKFRGHPKQQDLPSPYNLFPPPAPPRNNASRDRARYNTSPKPIIPVSSPSSSSARQSRGMSSSRLSPHAWHEPSPDVWAIEEEPEAEVLSEMEDSYYTEDGIGSRAVDIPAAKPKKKVRFVLPTADELRDTE</sequence>
<feature type="compositionally biased region" description="Low complexity" evidence="1">
    <location>
        <begin position="177"/>
        <end position="194"/>
    </location>
</feature>
<accession>A0AAN6ZS63</accession>
<keyword evidence="3" id="KW-1185">Reference proteome</keyword>
<comment type="caution">
    <text evidence="2">The sequence shown here is derived from an EMBL/GenBank/DDBJ whole genome shotgun (WGS) entry which is preliminary data.</text>
</comment>
<feature type="region of interest" description="Disordered" evidence="1">
    <location>
        <begin position="57"/>
        <end position="208"/>
    </location>
</feature>
<evidence type="ECO:0000313" key="2">
    <source>
        <dbReference type="EMBL" id="KAK4148253.1"/>
    </source>
</evidence>
<name>A0AAN6ZS63_9PEZI</name>
<feature type="compositionally biased region" description="Basic residues" evidence="1">
    <location>
        <begin position="127"/>
        <end position="137"/>
    </location>
</feature>
<dbReference type="RefSeq" id="XP_062641624.1">
    <property type="nucleotide sequence ID" value="XM_062778951.1"/>
</dbReference>
<dbReference type="Proteomes" id="UP001302676">
    <property type="component" value="Unassembled WGS sequence"/>
</dbReference>
<feature type="compositionally biased region" description="Pro residues" evidence="1">
    <location>
        <begin position="79"/>
        <end position="89"/>
    </location>
</feature>
<reference evidence="2" key="1">
    <citation type="journal article" date="2023" name="Mol. Phylogenet. Evol.">
        <title>Genome-scale phylogeny and comparative genomics of the fungal order Sordariales.</title>
        <authorList>
            <person name="Hensen N."/>
            <person name="Bonometti L."/>
            <person name="Westerberg I."/>
            <person name="Brannstrom I.O."/>
            <person name="Guillou S."/>
            <person name="Cros-Aarteil S."/>
            <person name="Calhoun S."/>
            <person name="Haridas S."/>
            <person name="Kuo A."/>
            <person name="Mondo S."/>
            <person name="Pangilinan J."/>
            <person name="Riley R."/>
            <person name="LaButti K."/>
            <person name="Andreopoulos B."/>
            <person name="Lipzen A."/>
            <person name="Chen C."/>
            <person name="Yan M."/>
            <person name="Daum C."/>
            <person name="Ng V."/>
            <person name="Clum A."/>
            <person name="Steindorff A."/>
            <person name="Ohm R.A."/>
            <person name="Martin F."/>
            <person name="Silar P."/>
            <person name="Natvig D.O."/>
            <person name="Lalanne C."/>
            <person name="Gautier V."/>
            <person name="Ament-Velasquez S.L."/>
            <person name="Kruys A."/>
            <person name="Hutchinson M.I."/>
            <person name="Powell A.J."/>
            <person name="Barry K."/>
            <person name="Miller A.N."/>
            <person name="Grigoriev I.V."/>
            <person name="Debuchy R."/>
            <person name="Gladieux P."/>
            <person name="Hiltunen Thoren M."/>
            <person name="Johannesson H."/>
        </authorList>
    </citation>
    <scope>NUCLEOTIDE SEQUENCE</scope>
    <source>
        <strain evidence="2">CBS 141.50</strain>
    </source>
</reference>
<protein>
    <submittedName>
        <fullName evidence="2">Uncharacterized protein</fullName>
    </submittedName>
</protein>
<evidence type="ECO:0000256" key="1">
    <source>
        <dbReference type="SAM" id="MobiDB-lite"/>
    </source>
</evidence>